<protein>
    <submittedName>
        <fullName evidence="1">SnoaL-like polyketide cyclase</fullName>
    </submittedName>
</protein>
<dbReference type="InterPro" id="IPR053218">
    <property type="entry name" value="Pathogen-related_defense"/>
</dbReference>
<evidence type="ECO:0000313" key="1">
    <source>
        <dbReference type="EMBL" id="MBD2502407.1"/>
    </source>
</evidence>
<dbReference type="PANTHER" id="PTHR31723:SF10">
    <property type="entry name" value="PATHOGEN-RELATED PROTEIN"/>
    <property type="match status" value="1"/>
</dbReference>
<gene>
    <name evidence="1" type="ORF">H6G83_17625</name>
</gene>
<comment type="caution">
    <text evidence="1">The sequence shown here is derived from an EMBL/GenBank/DDBJ whole genome shotgun (WGS) entry which is preliminary data.</text>
</comment>
<evidence type="ECO:0000313" key="2">
    <source>
        <dbReference type="Proteomes" id="UP000661112"/>
    </source>
</evidence>
<accession>A0ABR8D684</accession>
<keyword evidence="2" id="KW-1185">Reference proteome</keyword>
<name>A0ABR8D684_9NOST</name>
<dbReference type="InterPro" id="IPR032710">
    <property type="entry name" value="NTF2-like_dom_sf"/>
</dbReference>
<dbReference type="SUPFAM" id="SSF54427">
    <property type="entry name" value="NTF2-like"/>
    <property type="match status" value="1"/>
</dbReference>
<proteinExistence type="predicted"/>
<sequence length="240" mass="27802">MSQIDIEKLHLWVQDRDTVLKYSTHVEWRYGKKPDYTYSNEKFAQESTRNHLPNTLETLVQNLVRTFDIEANFKTNPAQWLSVVPDQFRMSINGGSRYTITDLINSGTYKLMIGNTKDYKASEENFTTSTNLFHTAFPDGFLWEVLEVYSGPPYIVYKWRHWGQFTGAFKDYAPTLETIEVIGTSVAHVTDDFKILSLEQYYDNTNFLAKLTSGGKLVKTPEEQPKPKSFWQKLRLGARG</sequence>
<dbReference type="RefSeq" id="WP_190474640.1">
    <property type="nucleotide sequence ID" value="NZ_JACJSG010000023.1"/>
</dbReference>
<reference evidence="1 2" key="1">
    <citation type="journal article" date="2020" name="ISME J.">
        <title>Comparative genomics reveals insights into cyanobacterial evolution and habitat adaptation.</title>
        <authorList>
            <person name="Chen M.Y."/>
            <person name="Teng W.K."/>
            <person name="Zhao L."/>
            <person name="Hu C.X."/>
            <person name="Zhou Y.K."/>
            <person name="Han B.P."/>
            <person name="Song L.R."/>
            <person name="Shu W.S."/>
        </authorList>
    </citation>
    <scope>NUCLEOTIDE SEQUENCE [LARGE SCALE GENOMIC DNA]</scope>
    <source>
        <strain evidence="1 2">FACHB-119</strain>
    </source>
</reference>
<dbReference type="Gene3D" id="3.10.450.50">
    <property type="match status" value="1"/>
</dbReference>
<organism evidence="1 2">
    <name type="scientific">Anabaena azotica FACHB-119</name>
    <dbReference type="NCBI Taxonomy" id="947527"/>
    <lineage>
        <taxon>Bacteria</taxon>
        <taxon>Bacillati</taxon>
        <taxon>Cyanobacteriota</taxon>
        <taxon>Cyanophyceae</taxon>
        <taxon>Nostocales</taxon>
        <taxon>Nostocaceae</taxon>
        <taxon>Anabaena</taxon>
        <taxon>Anabaena azotica</taxon>
    </lineage>
</organism>
<dbReference type="PANTHER" id="PTHR31723">
    <property type="entry name" value="PATHOGENESIS-RELATED FAMILY PROTEIN"/>
    <property type="match status" value="1"/>
</dbReference>
<dbReference type="Proteomes" id="UP000661112">
    <property type="component" value="Unassembled WGS sequence"/>
</dbReference>
<dbReference type="EMBL" id="JACJSG010000023">
    <property type="protein sequence ID" value="MBD2502407.1"/>
    <property type="molecule type" value="Genomic_DNA"/>
</dbReference>